<name>A0A1J1LU15_9CYAN</name>
<dbReference type="STRING" id="671072.PL9214670132"/>
<dbReference type="AlphaFoldDB" id="A0A1J1LU15"/>
<keyword evidence="3" id="KW-1185">Reference proteome</keyword>
<sequence length="201" mass="22357">MNHSTILPTQKVSLSDLNVLAFQLREAGAKFRSTIHKQEATIVFSALPTPALSILETIGKNQEATNRDEESLLAGEGSQSTQEKSLKLDNEETTVINTVELDQQDHLINLKDDQTLESIKESVEPTLEPSSNPNQITDLLATEKQLLKLSKTKLKKLAHQYNIEGRSKLDHHQLVSALANRVPLKNLSGIKNTTDYQLPKN</sequence>
<dbReference type="EMBL" id="CZDF01000174">
    <property type="protein sequence ID" value="CUR35506.1"/>
    <property type="molecule type" value="Genomic_DNA"/>
</dbReference>
<evidence type="ECO:0000313" key="3">
    <source>
        <dbReference type="Proteomes" id="UP000184315"/>
    </source>
</evidence>
<evidence type="ECO:0000313" key="2">
    <source>
        <dbReference type="EMBL" id="CUR35506.1"/>
    </source>
</evidence>
<organism evidence="2 3">
    <name type="scientific">Planktothrix tepida PCC 9214</name>
    <dbReference type="NCBI Taxonomy" id="671072"/>
    <lineage>
        <taxon>Bacteria</taxon>
        <taxon>Bacillati</taxon>
        <taxon>Cyanobacteriota</taxon>
        <taxon>Cyanophyceae</taxon>
        <taxon>Oscillatoriophycideae</taxon>
        <taxon>Oscillatoriales</taxon>
        <taxon>Microcoleaceae</taxon>
        <taxon>Planktothrix</taxon>
    </lineage>
</organism>
<protein>
    <submittedName>
        <fullName evidence="2">Uncharacterized protein</fullName>
    </submittedName>
</protein>
<feature type="region of interest" description="Disordered" evidence="1">
    <location>
        <begin position="63"/>
        <end position="86"/>
    </location>
</feature>
<reference evidence="3" key="1">
    <citation type="submission" date="2015-10" db="EMBL/GenBank/DDBJ databases">
        <authorList>
            <person name="Regsiter A."/>
            <person name="william w."/>
        </authorList>
    </citation>
    <scope>NUCLEOTIDE SEQUENCE [LARGE SCALE GENOMIC DNA]</scope>
</reference>
<dbReference type="RefSeq" id="WP_072722468.1">
    <property type="nucleotide sequence ID" value="NZ_LN889815.1"/>
</dbReference>
<dbReference type="Proteomes" id="UP000184315">
    <property type="component" value="Unassembled WGS sequence"/>
</dbReference>
<gene>
    <name evidence="2" type="ORF">PL9214670132</name>
</gene>
<proteinExistence type="predicted"/>
<evidence type="ECO:0000256" key="1">
    <source>
        <dbReference type="SAM" id="MobiDB-lite"/>
    </source>
</evidence>
<dbReference type="OrthoDB" id="460878at2"/>
<accession>A0A1J1LU15</accession>